<organism evidence="2 3">
    <name type="scientific">Platysternon megacephalum</name>
    <name type="common">big-headed turtle</name>
    <dbReference type="NCBI Taxonomy" id="55544"/>
    <lineage>
        <taxon>Eukaryota</taxon>
        <taxon>Metazoa</taxon>
        <taxon>Chordata</taxon>
        <taxon>Craniata</taxon>
        <taxon>Vertebrata</taxon>
        <taxon>Euteleostomi</taxon>
        <taxon>Archelosauria</taxon>
        <taxon>Testudinata</taxon>
        <taxon>Testudines</taxon>
        <taxon>Cryptodira</taxon>
        <taxon>Durocryptodira</taxon>
        <taxon>Testudinoidea</taxon>
        <taxon>Platysternidae</taxon>
        <taxon>Platysternon</taxon>
    </lineage>
</organism>
<reference evidence="2 3" key="2">
    <citation type="submission" date="2019-04" db="EMBL/GenBank/DDBJ databases">
        <title>The genome sequence of big-headed turtle.</title>
        <authorList>
            <person name="Gong S."/>
        </authorList>
    </citation>
    <scope>NUCLEOTIDE SEQUENCE [LARGE SCALE GENOMIC DNA]</scope>
    <source>
        <strain evidence="2">DO16091913</strain>
        <tissue evidence="2">Muscle</tissue>
    </source>
</reference>
<evidence type="ECO:0000256" key="1">
    <source>
        <dbReference type="SAM" id="MobiDB-lite"/>
    </source>
</evidence>
<evidence type="ECO:0000313" key="3">
    <source>
        <dbReference type="Proteomes" id="UP000297703"/>
    </source>
</evidence>
<keyword evidence="3" id="KW-1185">Reference proteome</keyword>
<feature type="region of interest" description="Disordered" evidence="1">
    <location>
        <begin position="105"/>
        <end position="145"/>
    </location>
</feature>
<reference evidence="2 3" key="1">
    <citation type="submission" date="2019-04" db="EMBL/GenBank/DDBJ databases">
        <title>Draft genome of the big-headed turtle Platysternon megacephalum.</title>
        <authorList>
            <person name="Gong S."/>
        </authorList>
    </citation>
    <scope>NUCLEOTIDE SEQUENCE [LARGE SCALE GENOMIC DNA]</scope>
    <source>
        <strain evidence="2">DO16091913</strain>
        <tissue evidence="2">Muscle</tissue>
    </source>
</reference>
<protein>
    <submittedName>
        <fullName evidence="2">Sprouty-related, EVH1 domain-containing protein 3</fullName>
    </submittedName>
</protein>
<proteinExistence type="predicted"/>
<name>A0A4D9DT85_9SAUR</name>
<evidence type="ECO:0000313" key="2">
    <source>
        <dbReference type="EMBL" id="TFK00861.1"/>
    </source>
</evidence>
<dbReference type="EMBL" id="QXTE01000253">
    <property type="protein sequence ID" value="TFK00861.1"/>
    <property type="molecule type" value="Genomic_DNA"/>
</dbReference>
<accession>A0A4D9DT85</accession>
<feature type="compositionally biased region" description="Polar residues" evidence="1">
    <location>
        <begin position="25"/>
        <end position="44"/>
    </location>
</feature>
<dbReference type="Proteomes" id="UP000297703">
    <property type="component" value="Unassembled WGS sequence"/>
</dbReference>
<dbReference type="AlphaFoldDB" id="A0A4D9DT85"/>
<comment type="caution">
    <text evidence="2">The sequence shown here is derived from an EMBL/GenBank/DDBJ whole genome shotgun (WGS) entry which is preliminary data.</text>
</comment>
<sequence>MLSYSTATLFGTSPTRLPDLCPIPQANTPAHHSAATVQGPSKGSLQRGKAGGRESNKHEDCATGEHSQKLAGGWLPPNTHSRIMPISRQNPGIWHIPLQRLTTSNKSLAKPLAPTPPPARLATGSDSQEGGSGENSPPPDKSHSP</sequence>
<gene>
    <name evidence="2" type="ORF">DR999_PMT16992</name>
</gene>
<feature type="compositionally biased region" description="Basic and acidic residues" evidence="1">
    <location>
        <begin position="51"/>
        <end position="68"/>
    </location>
</feature>
<feature type="region of interest" description="Disordered" evidence="1">
    <location>
        <begin position="24"/>
        <end position="85"/>
    </location>
</feature>